<feature type="transmembrane region" description="Helical" evidence="1">
    <location>
        <begin position="115"/>
        <end position="137"/>
    </location>
</feature>
<proteinExistence type="predicted"/>
<evidence type="ECO:0000313" key="2">
    <source>
        <dbReference type="EMBL" id="MEZ0493279.1"/>
    </source>
</evidence>
<gene>
    <name evidence="2" type="ORF">AB2L28_13645</name>
</gene>
<feature type="transmembrane region" description="Helical" evidence="1">
    <location>
        <begin position="15"/>
        <end position="37"/>
    </location>
</feature>
<dbReference type="RefSeq" id="WP_370719527.1">
    <property type="nucleotide sequence ID" value="NZ_JBGGTQ010000006.1"/>
</dbReference>
<keyword evidence="1" id="KW-0812">Transmembrane</keyword>
<organism evidence="2 3">
    <name type="scientific">Kineococcus mangrovi</name>
    <dbReference type="NCBI Taxonomy" id="1660183"/>
    <lineage>
        <taxon>Bacteria</taxon>
        <taxon>Bacillati</taxon>
        <taxon>Actinomycetota</taxon>
        <taxon>Actinomycetes</taxon>
        <taxon>Kineosporiales</taxon>
        <taxon>Kineosporiaceae</taxon>
        <taxon>Kineococcus</taxon>
    </lineage>
</organism>
<keyword evidence="1" id="KW-1133">Transmembrane helix</keyword>
<sequence>MTTAFRRLPSLRDPVLLALVGLPAVGAVTTLVATAYLTSWDLVTESVGSVVFVIAFGAWALLPFAAAVAVGASVRRYWRGATSVVLLGDLLLIALTAWVLWSIHTSESSTAVLGLLYAPLLQLALAGVTMVAAVGVAKLRRRRTARTL</sequence>
<dbReference type="EMBL" id="JBGGTQ010000006">
    <property type="protein sequence ID" value="MEZ0493279.1"/>
    <property type="molecule type" value="Genomic_DNA"/>
</dbReference>
<keyword evidence="3" id="KW-1185">Reference proteome</keyword>
<evidence type="ECO:0000313" key="3">
    <source>
        <dbReference type="Proteomes" id="UP001566476"/>
    </source>
</evidence>
<feature type="transmembrane region" description="Helical" evidence="1">
    <location>
        <begin position="49"/>
        <end position="72"/>
    </location>
</feature>
<name>A0ABV4I3M0_9ACTN</name>
<feature type="transmembrane region" description="Helical" evidence="1">
    <location>
        <begin position="84"/>
        <end position="103"/>
    </location>
</feature>
<keyword evidence="1" id="KW-0472">Membrane</keyword>
<dbReference type="Proteomes" id="UP001566476">
    <property type="component" value="Unassembled WGS sequence"/>
</dbReference>
<accession>A0ABV4I3M0</accession>
<evidence type="ECO:0000256" key="1">
    <source>
        <dbReference type="SAM" id="Phobius"/>
    </source>
</evidence>
<protein>
    <submittedName>
        <fullName evidence="2">Uncharacterized protein</fullName>
    </submittedName>
</protein>
<reference evidence="2 3" key="1">
    <citation type="submission" date="2024-07" db="EMBL/GenBank/DDBJ databases">
        <authorList>
            <person name="Thanompreechachai J."/>
            <person name="Duangmal K."/>
        </authorList>
    </citation>
    <scope>NUCLEOTIDE SEQUENCE [LARGE SCALE GENOMIC DNA]</scope>
    <source>
        <strain evidence="2 3">TBRC 1896</strain>
    </source>
</reference>
<comment type="caution">
    <text evidence="2">The sequence shown here is derived from an EMBL/GenBank/DDBJ whole genome shotgun (WGS) entry which is preliminary data.</text>
</comment>